<dbReference type="AlphaFoldDB" id="A0A7V2T263"/>
<keyword evidence="1" id="KW-1133">Transmembrane helix</keyword>
<evidence type="ECO:0000256" key="1">
    <source>
        <dbReference type="SAM" id="Phobius"/>
    </source>
</evidence>
<gene>
    <name evidence="2" type="ORF">ENJ51_10735</name>
</gene>
<comment type="caution">
    <text evidence="2">The sequence shown here is derived from an EMBL/GenBank/DDBJ whole genome shotgun (WGS) entry which is preliminary data.</text>
</comment>
<protein>
    <submittedName>
        <fullName evidence="2">Uncharacterized protein</fullName>
    </submittedName>
</protein>
<evidence type="ECO:0000313" key="2">
    <source>
        <dbReference type="EMBL" id="HFC93272.1"/>
    </source>
</evidence>
<reference evidence="2" key="1">
    <citation type="journal article" date="2020" name="mSystems">
        <title>Genome- and Community-Level Interaction Insights into Carbon Utilization and Element Cycling Functions of Hydrothermarchaeota in Hydrothermal Sediment.</title>
        <authorList>
            <person name="Zhou Z."/>
            <person name="Liu Y."/>
            <person name="Xu W."/>
            <person name="Pan J."/>
            <person name="Luo Z.H."/>
            <person name="Li M."/>
        </authorList>
    </citation>
    <scope>NUCLEOTIDE SEQUENCE [LARGE SCALE GENOMIC DNA]</scope>
    <source>
        <strain evidence="2">HyVt-493</strain>
    </source>
</reference>
<dbReference type="EMBL" id="DRMS01000403">
    <property type="protein sequence ID" value="HFC93272.1"/>
    <property type="molecule type" value="Genomic_DNA"/>
</dbReference>
<sequence length="87" mass="10015">MRSLEHQLQISLAIVLAIILTILLIVANLSSRNIPDSFVSHHLMLEAKNLQDNLFIDSGELKVKWHHLNTIYNTPYSGHYYAARFKN</sequence>
<feature type="non-terminal residue" evidence="2">
    <location>
        <position position="87"/>
    </location>
</feature>
<feature type="transmembrane region" description="Helical" evidence="1">
    <location>
        <begin position="12"/>
        <end position="30"/>
    </location>
</feature>
<dbReference type="Proteomes" id="UP000885750">
    <property type="component" value="Unassembled WGS sequence"/>
</dbReference>
<keyword evidence="1" id="KW-0472">Membrane</keyword>
<keyword evidence="1" id="KW-0812">Transmembrane</keyword>
<name>A0A7V2T263_LEUMU</name>
<proteinExistence type="predicted"/>
<accession>A0A7V2T263</accession>
<organism evidence="2">
    <name type="scientific">Leucothrix mucor</name>
    <dbReference type="NCBI Taxonomy" id="45248"/>
    <lineage>
        <taxon>Bacteria</taxon>
        <taxon>Pseudomonadati</taxon>
        <taxon>Pseudomonadota</taxon>
        <taxon>Gammaproteobacteria</taxon>
        <taxon>Thiotrichales</taxon>
        <taxon>Thiotrichaceae</taxon>
        <taxon>Leucothrix</taxon>
    </lineage>
</organism>